<proteinExistence type="predicted"/>
<dbReference type="AlphaFoldDB" id="A0AA39GAG8"/>
<sequence length="206" mass="23423">MSPKAEQPKQQTQAATATSADSYYYYLPNIQALDSWCQPTLIDDDDLTFGGKSLSEWYEEERRRLSSGSSSSSGSEDERRGRERGWPDSTEWQKYHDNFHIAPLSFSLSKRKATFSTKNPNEGIDRKTLKSSDPSENSSEAKTSTVHPIHSVGLADLGFWSRKKGDVLTILELRDALSIRELEEKPLSHIPLRYLSTYKHCLIFND</sequence>
<feature type="region of interest" description="Disordered" evidence="1">
    <location>
        <begin position="60"/>
        <end position="89"/>
    </location>
</feature>
<comment type="caution">
    <text evidence="2">The sequence shown here is derived from an EMBL/GenBank/DDBJ whole genome shotgun (WGS) entry which is preliminary data.</text>
</comment>
<evidence type="ECO:0000313" key="2">
    <source>
        <dbReference type="EMBL" id="KAK0382944.1"/>
    </source>
</evidence>
<evidence type="ECO:0000313" key="3">
    <source>
        <dbReference type="Proteomes" id="UP001175261"/>
    </source>
</evidence>
<accession>A0AA39GAG8</accession>
<evidence type="ECO:0000256" key="1">
    <source>
        <dbReference type="SAM" id="MobiDB-lite"/>
    </source>
</evidence>
<dbReference type="Proteomes" id="UP001175261">
    <property type="component" value="Unassembled WGS sequence"/>
</dbReference>
<gene>
    <name evidence="2" type="ORF">NLU13_8860</name>
</gene>
<reference evidence="2" key="1">
    <citation type="submission" date="2022-10" db="EMBL/GenBank/DDBJ databases">
        <title>Determination and structural analysis of whole genome sequence of Sarocladium strictum F4-1.</title>
        <authorList>
            <person name="Hu L."/>
            <person name="Jiang Y."/>
        </authorList>
    </citation>
    <scope>NUCLEOTIDE SEQUENCE</scope>
    <source>
        <strain evidence="2">F4-1</strain>
    </source>
</reference>
<organism evidence="2 3">
    <name type="scientific">Sarocladium strictum</name>
    <name type="common">Black bundle disease fungus</name>
    <name type="synonym">Acremonium strictum</name>
    <dbReference type="NCBI Taxonomy" id="5046"/>
    <lineage>
        <taxon>Eukaryota</taxon>
        <taxon>Fungi</taxon>
        <taxon>Dikarya</taxon>
        <taxon>Ascomycota</taxon>
        <taxon>Pezizomycotina</taxon>
        <taxon>Sordariomycetes</taxon>
        <taxon>Hypocreomycetidae</taxon>
        <taxon>Hypocreales</taxon>
        <taxon>Sarocladiaceae</taxon>
        <taxon>Sarocladium</taxon>
    </lineage>
</organism>
<dbReference type="EMBL" id="JAPDFR010000009">
    <property type="protein sequence ID" value="KAK0382944.1"/>
    <property type="molecule type" value="Genomic_DNA"/>
</dbReference>
<name>A0AA39GAG8_SARSR</name>
<keyword evidence="3" id="KW-1185">Reference proteome</keyword>
<feature type="region of interest" description="Disordered" evidence="1">
    <location>
        <begin position="115"/>
        <end position="144"/>
    </location>
</feature>
<feature type="compositionally biased region" description="Basic and acidic residues" evidence="1">
    <location>
        <begin position="76"/>
        <end position="89"/>
    </location>
</feature>
<feature type="compositionally biased region" description="Polar residues" evidence="1">
    <location>
        <begin position="131"/>
        <end position="144"/>
    </location>
</feature>
<protein>
    <submittedName>
        <fullName evidence="2">Uncharacterized protein</fullName>
    </submittedName>
</protein>